<evidence type="ECO:0000313" key="2">
    <source>
        <dbReference type="EMBL" id="MBP2066752.1"/>
    </source>
</evidence>
<sequence>MSGTSRSDQNGTEAGDTAPEPERPKVKQIALIPASQAPLPERGRGGFGDEQRDHSHSLQAKIDRGEEIPTPGSRAGSEERDIHEEEWRAHDRSGPYGQRRRRRN</sequence>
<evidence type="ECO:0000313" key="3">
    <source>
        <dbReference type="Proteomes" id="UP000756710"/>
    </source>
</evidence>
<accession>A0ABS4N5T5</accession>
<proteinExistence type="predicted"/>
<keyword evidence="3" id="KW-1185">Reference proteome</keyword>
<feature type="compositionally biased region" description="Basic and acidic residues" evidence="1">
    <location>
        <begin position="76"/>
        <end position="93"/>
    </location>
</feature>
<gene>
    <name evidence="2" type="ORF">J2Z30_007808</name>
</gene>
<organism evidence="2 3">
    <name type="scientific">Streptomyces iranensis</name>
    <dbReference type="NCBI Taxonomy" id="576784"/>
    <lineage>
        <taxon>Bacteria</taxon>
        <taxon>Bacillati</taxon>
        <taxon>Actinomycetota</taxon>
        <taxon>Actinomycetes</taxon>
        <taxon>Kitasatosporales</taxon>
        <taxon>Streptomycetaceae</taxon>
        <taxon>Streptomyces</taxon>
        <taxon>Streptomyces violaceusniger group</taxon>
    </lineage>
</organism>
<dbReference type="EMBL" id="JAGGLR010000026">
    <property type="protein sequence ID" value="MBP2066752.1"/>
    <property type="molecule type" value="Genomic_DNA"/>
</dbReference>
<dbReference type="Proteomes" id="UP000756710">
    <property type="component" value="Unassembled WGS sequence"/>
</dbReference>
<feature type="region of interest" description="Disordered" evidence="1">
    <location>
        <begin position="1"/>
        <end position="104"/>
    </location>
</feature>
<name>A0ABS4N5T5_9ACTN</name>
<protein>
    <submittedName>
        <fullName evidence="2">Uncharacterized protein</fullName>
    </submittedName>
</protein>
<evidence type="ECO:0000256" key="1">
    <source>
        <dbReference type="SAM" id="MobiDB-lite"/>
    </source>
</evidence>
<feature type="compositionally biased region" description="Polar residues" evidence="1">
    <location>
        <begin position="1"/>
        <end position="12"/>
    </location>
</feature>
<reference evidence="2 3" key="1">
    <citation type="submission" date="2021-03" db="EMBL/GenBank/DDBJ databases">
        <title>Genomic Encyclopedia of Type Strains, Phase IV (KMG-IV): sequencing the most valuable type-strain genomes for metagenomic binning, comparative biology and taxonomic classification.</title>
        <authorList>
            <person name="Goeker M."/>
        </authorList>
    </citation>
    <scope>NUCLEOTIDE SEQUENCE [LARGE SCALE GENOMIC DNA]</scope>
    <source>
        <strain evidence="2 3">DSM 41954</strain>
    </source>
</reference>
<comment type="caution">
    <text evidence="2">The sequence shown here is derived from an EMBL/GenBank/DDBJ whole genome shotgun (WGS) entry which is preliminary data.</text>
</comment>
<feature type="compositionally biased region" description="Basic and acidic residues" evidence="1">
    <location>
        <begin position="41"/>
        <end position="67"/>
    </location>
</feature>